<protein>
    <submittedName>
        <fullName evidence="8">Energy transducer TonB</fullName>
    </submittedName>
</protein>
<comment type="caution">
    <text evidence="8">The sequence shown here is derived from an EMBL/GenBank/DDBJ whole genome shotgun (WGS) entry which is preliminary data.</text>
</comment>
<dbReference type="Proteomes" id="UP000776276">
    <property type="component" value="Unassembled WGS sequence"/>
</dbReference>
<dbReference type="PROSITE" id="PS52015">
    <property type="entry name" value="TONB_CTD"/>
    <property type="match status" value="1"/>
</dbReference>
<dbReference type="InterPro" id="IPR006260">
    <property type="entry name" value="TonB/TolA_C"/>
</dbReference>
<keyword evidence="6" id="KW-0732">Signal</keyword>
<evidence type="ECO:0000256" key="5">
    <source>
        <dbReference type="SAM" id="MobiDB-lite"/>
    </source>
</evidence>
<dbReference type="EMBL" id="JAHKRT010000005">
    <property type="protein sequence ID" value="MBU3078378.1"/>
    <property type="molecule type" value="Genomic_DNA"/>
</dbReference>
<keyword evidence="4" id="KW-0472">Membrane</keyword>
<feature type="region of interest" description="Disordered" evidence="5">
    <location>
        <begin position="147"/>
        <end position="169"/>
    </location>
</feature>
<evidence type="ECO:0000256" key="6">
    <source>
        <dbReference type="SAM" id="SignalP"/>
    </source>
</evidence>
<reference evidence="8 9" key="1">
    <citation type="submission" date="2021-06" db="EMBL/GenBank/DDBJ databases">
        <title>Sphingomonas sp. XMGL2, whole genome shotgun sequencing project.</title>
        <authorList>
            <person name="Zhao G."/>
            <person name="Shen L."/>
        </authorList>
    </citation>
    <scope>NUCLEOTIDE SEQUENCE [LARGE SCALE GENOMIC DNA]</scope>
    <source>
        <strain evidence="8 9">XMGL2</strain>
    </source>
</reference>
<evidence type="ECO:0000256" key="1">
    <source>
        <dbReference type="ARBA" id="ARBA00004167"/>
    </source>
</evidence>
<sequence length="169" mass="17500">MFDITKTEFRRTATALVGAAIFSTAALVAAVGPARAAAPATTDAWKATVESRLTDNLVTVRHSAGLDRHAIATVLVDVDGTGRVTDVQMLRSSGSAGLDKQALRRARTVDFPATPSGKAVHVQMNLIFGRSEAAIARARAELARPAAYASKSVDGSSNSAGQPAPRAGM</sequence>
<feature type="chain" id="PRO_5045167844" evidence="6">
    <location>
        <begin position="37"/>
        <end position="169"/>
    </location>
</feature>
<organism evidence="8 9">
    <name type="scientific">Sphingomonas quercus</name>
    <dbReference type="NCBI Taxonomy" id="2842451"/>
    <lineage>
        <taxon>Bacteria</taxon>
        <taxon>Pseudomonadati</taxon>
        <taxon>Pseudomonadota</taxon>
        <taxon>Alphaproteobacteria</taxon>
        <taxon>Sphingomonadales</taxon>
        <taxon>Sphingomonadaceae</taxon>
        <taxon>Sphingomonas</taxon>
    </lineage>
</organism>
<evidence type="ECO:0000256" key="4">
    <source>
        <dbReference type="ARBA" id="ARBA00023136"/>
    </source>
</evidence>
<evidence type="ECO:0000313" key="8">
    <source>
        <dbReference type="EMBL" id="MBU3078378.1"/>
    </source>
</evidence>
<evidence type="ECO:0000256" key="2">
    <source>
        <dbReference type="ARBA" id="ARBA00022692"/>
    </source>
</evidence>
<feature type="domain" description="TonB C-terminal" evidence="7">
    <location>
        <begin position="44"/>
        <end position="137"/>
    </location>
</feature>
<evidence type="ECO:0000313" key="9">
    <source>
        <dbReference type="Proteomes" id="UP000776276"/>
    </source>
</evidence>
<evidence type="ECO:0000256" key="3">
    <source>
        <dbReference type="ARBA" id="ARBA00022989"/>
    </source>
</evidence>
<dbReference type="InterPro" id="IPR037682">
    <property type="entry name" value="TonB_C"/>
</dbReference>
<name>A0ABS6BJ89_9SPHN</name>
<gene>
    <name evidence="8" type="ORF">KOF26_10905</name>
</gene>
<feature type="signal peptide" evidence="6">
    <location>
        <begin position="1"/>
        <end position="36"/>
    </location>
</feature>
<dbReference type="Pfam" id="PF13103">
    <property type="entry name" value="TonB_2"/>
    <property type="match status" value="1"/>
</dbReference>
<dbReference type="RefSeq" id="WP_216324502.1">
    <property type="nucleotide sequence ID" value="NZ_JAHKRT010000005.1"/>
</dbReference>
<comment type="subcellular location">
    <subcellularLocation>
        <location evidence="1">Membrane</location>
        <topology evidence="1">Single-pass membrane protein</topology>
    </subcellularLocation>
</comment>
<keyword evidence="9" id="KW-1185">Reference proteome</keyword>
<keyword evidence="2" id="KW-0812">Transmembrane</keyword>
<proteinExistence type="predicted"/>
<dbReference type="NCBIfam" id="TIGR01352">
    <property type="entry name" value="tonB_Cterm"/>
    <property type="match status" value="1"/>
</dbReference>
<keyword evidence="3" id="KW-1133">Transmembrane helix</keyword>
<evidence type="ECO:0000259" key="7">
    <source>
        <dbReference type="PROSITE" id="PS52015"/>
    </source>
</evidence>
<accession>A0ABS6BJ89</accession>